<name>A0A066UFC0_9PSEU</name>
<dbReference type="GO" id="GO:0005829">
    <property type="term" value="C:cytosol"/>
    <property type="evidence" value="ECO:0007669"/>
    <property type="project" value="TreeGrafter"/>
</dbReference>
<dbReference type="GO" id="GO:0070967">
    <property type="term" value="F:coenzyme F420 binding"/>
    <property type="evidence" value="ECO:0007669"/>
    <property type="project" value="TreeGrafter"/>
</dbReference>
<keyword evidence="3" id="KW-1185">Reference proteome</keyword>
<reference evidence="2 3" key="1">
    <citation type="submission" date="2014-05" db="EMBL/GenBank/DDBJ databases">
        <title>Draft genome sequence of Amycolatopsis rifamycinica DSM 46095.</title>
        <authorList>
            <person name="Lal R."/>
            <person name="Saxena A."/>
            <person name="Kumari R."/>
            <person name="Mukherjee U."/>
            <person name="Singh P."/>
            <person name="Sangwan N."/>
            <person name="Mahato N.K."/>
        </authorList>
    </citation>
    <scope>NUCLEOTIDE SEQUENCE [LARGE SCALE GENOMIC DNA]</scope>
    <source>
        <strain evidence="2 3">DSM 46095</strain>
    </source>
</reference>
<dbReference type="AlphaFoldDB" id="A0A066UFC0"/>
<dbReference type="SUPFAM" id="SSF50475">
    <property type="entry name" value="FMN-binding split barrel"/>
    <property type="match status" value="1"/>
</dbReference>
<dbReference type="GO" id="GO:0016627">
    <property type="term" value="F:oxidoreductase activity, acting on the CH-CH group of donors"/>
    <property type="evidence" value="ECO:0007669"/>
    <property type="project" value="TreeGrafter"/>
</dbReference>
<dbReference type="STRING" id="287986.DV20_07745"/>
<evidence type="ECO:0000256" key="1">
    <source>
        <dbReference type="ARBA" id="ARBA00023002"/>
    </source>
</evidence>
<dbReference type="EMBL" id="JMQI01000014">
    <property type="protein sequence ID" value="KDN22918.1"/>
    <property type="molecule type" value="Genomic_DNA"/>
</dbReference>
<sequence length="148" mass="15909">MSADLEQVRTLSLQEHGLATVATTRADGTVHSSVVNAGVFDDPVTGAAGVAYVAVGKAHKLALLRRAGHATVTFRRGWNWLSVTGAVHLIGPDDPDPAFDPAGLPQLLRDVFIAATGTHDDWDEYDRVMAEERRVAVFIRADRIIGNP</sequence>
<dbReference type="OrthoDB" id="3293200at2"/>
<comment type="caution">
    <text evidence="2">The sequence shown here is derived from an EMBL/GenBank/DDBJ whole genome shotgun (WGS) entry which is preliminary data.</text>
</comment>
<dbReference type="Proteomes" id="UP000027345">
    <property type="component" value="Unassembled WGS sequence"/>
</dbReference>
<proteinExistence type="predicted"/>
<dbReference type="PANTHER" id="PTHR35176:SF2">
    <property type="entry name" value="F420H(2)-DEPENDENT REDUCTASE RV1155"/>
    <property type="match status" value="1"/>
</dbReference>
<dbReference type="eggNOG" id="COG3467">
    <property type="taxonomic scope" value="Bacteria"/>
</dbReference>
<dbReference type="RefSeq" id="WP_043777710.1">
    <property type="nucleotide sequence ID" value="NZ_JMQI01000014.1"/>
</dbReference>
<dbReference type="InterPro" id="IPR052019">
    <property type="entry name" value="F420H2_bilvrd_red/Heme_oxyg"/>
</dbReference>
<accession>A0A066UFC0</accession>
<protein>
    <submittedName>
        <fullName evidence="2">Pyridoxamine 5'-phosphate oxidase</fullName>
    </submittedName>
</protein>
<gene>
    <name evidence="2" type="ORF">DV20_07745</name>
</gene>
<evidence type="ECO:0000313" key="2">
    <source>
        <dbReference type="EMBL" id="KDN22918.1"/>
    </source>
</evidence>
<dbReference type="InterPro" id="IPR012349">
    <property type="entry name" value="Split_barrel_FMN-bd"/>
</dbReference>
<keyword evidence="1" id="KW-0560">Oxidoreductase</keyword>
<organism evidence="2 3">
    <name type="scientific">Amycolatopsis rifamycinica</name>
    <dbReference type="NCBI Taxonomy" id="287986"/>
    <lineage>
        <taxon>Bacteria</taxon>
        <taxon>Bacillati</taxon>
        <taxon>Actinomycetota</taxon>
        <taxon>Actinomycetes</taxon>
        <taxon>Pseudonocardiales</taxon>
        <taxon>Pseudonocardiaceae</taxon>
        <taxon>Amycolatopsis</taxon>
    </lineage>
</organism>
<dbReference type="PANTHER" id="PTHR35176">
    <property type="entry name" value="HEME OXYGENASE HI_0854-RELATED"/>
    <property type="match status" value="1"/>
</dbReference>
<evidence type="ECO:0000313" key="3">
    <source>
        <dbReference type="Proteomes" id="UP000027345"/>
    </source>
</evidence>
<dbReference type="Gene3D" id="2.30.110.10">
    <property type="entry name" value="Electron Transport, Fmn-binding Protein, Chain A"/>
    <property type="match status" value="1"/>
</dbReference>